<protein>
    <submittedName>
        <fullName evidence="5">Periplasmic binding protein-like I</fullName>
    </submittedName>
</protein>
<comment type="caution">
    <text evidence="5">The sequence shown here is derived from an EMBL/GenBank/DDBJ whole genome shotgun (WGS) entry which is preliminary data.</text>
</comment>
<evidence type="ECO:0000256" key="1">
    <source>
        <dbReference type="ARBA" id="ARBA00004196"/>
    </source>
</evidence>
<dbReference type="RefSeq" id="XP_021885235.1">
    <property type="nucleotide sequence ID" value="XM_022019623.1"/>
</dbReference>
<dbReference type="PANTHER" id="PTHR30036">
    <property type="entry name" value="D-XYLOSE-BINDING PERIPLASMIC PROTEIN"/>
    <property type="match status" value="1"/>
</dbReference>
<dbReference type="AlphaFoldDB" id="A0A1Y2GYY0"/>
<evidence type="ECO:0000256" key="2">
    <source>
        <dbReference type="ARBA" id="ARBA00007639"/>
    </source>
</evidence>
<dbReference type="Proteomes" id="UP000193648">
    <property type="component" value="Unassembled WGS sequence"/>
</dbReference>
<dbReference type="InterPro" id="IPR050555">
    <property type="entry name" value="Bact_Solute-Bind_Prot2"/>
</dbReference>
<dbReference type="GeneID" id="33561468"/>
<dbReference type="SMART" id="SM01411">
    <property type="entry name" value="Ephrin_rec_like"/>
    <property type="match status" value="1"/>
</dbReference>
<dbReference type="Pfam" id="PF13407">
    <property type="entry name" value="Peripla_BP_4"/>
    <property type="match status" value="1"/>
</dbReference>
<evidence type="ECO:0000259" key="4">
    <source>
        <dbReference type="Pfam" id="PF13407"/>
    </source>
</evidence>
<dbReference type="Pfam" id="PF07699">
    <property type="entry name" value="Ephrin_rec_like"/>
    <property type="match status" value="1"/>
</dbReference>
<sequence length="743" mass="80243">MASRIRKASEEPIDGLIVTIPNSDIAAAVIDVQRQRPGLPIVVMNIGLESARQQGFLSVLQNNVAAGELIGNALLDKGARSFVCLGAVPFVQTFADRCSGVLKAFRARGLNLTDSFSNRTIMVNRTNDSQQVFRTVKSHLGKYPNVDSIIALSTLTVDLAVEISLNKTGNPVPGRPGGLWVGTFELNENMIEYVKSGTIVAATSQSPYLQGAIPVLEIFLMVSSKQRLQVDTIWTGPTLLDASNVEAEYAQDHSGDLFDFIAQNKTAVVFNRNISLEKTRWKEALGGIIEATTLFGWNTISATSVPELEGVQNTLLSAGSGTTGNLAESRYGPYKGIQGVIMSLADKEQYSELLNNTVMGPNMPIMGIGTVDNWVPLPSRVVFHGPSDTAIGSTFSSQILKNGFGIPLCLIELNGPWWQEGHCIQLHKFLATIYGEARVGRLEDMMMKIDAKASDLVFNSSEIQERAAFHNEHWYKRQDNESTLSPDEQRIINAFSEQATLPFDSILCTSIPLYEVVAKIYPNLKKIRGSAASIGLSPLTESATLREGLPLLSKAAPDSSSPGVFVMGTSTKAIHSLANNQYITGILNPQQYIQGFHSVLSLSIRMMYPNRAKVFNQFLATGPVPINYVCEPGTYYSSGRSIPESMEGSAGAFQGIPMNLSPYTSTDFSSEDTDTVLCVDPDGHVKVRSMCTRCSAGTYSNYSDALKCSSCPSGLTTTGVGQVSCVDCSDGNCGSSSGICLNF</sequence>
<dbReference type="EMBL" id="MCFF01000004">
    <property type="protein sequence ID" value="ORZ27508.1"/>
    <property type="molecule type" value="Genomic_DNA"/>
</dbReference>
<comment type="subcellular location">
    <subcellularLocation>
        <location evidence="1">Cell envelope</location>
    </subcellularLocation>
</comment>
<evidence type="ECO:0000259" key="3">
    <source>
        <dbReference type="Pfam" id="PF07699"/>
    </source>
</evidence>
<name>A0A1Y2GYY0_9FUNG</name>
<dbReference type="GO" id="GO:0030246">
    <property type="term" value="F:carbohydrate binding"/>
    <property type="evidence" value="ECO:0007669"/>
    <property type="project" value="TreeGrafter"/>
</dbReference>
<reference evidence="5 6" key="1">
    <citation type="submission" date="2016-07" db="EMBL/GenBank/DDBJ databases">
        <title>Pervasive Adenine N6-methylation of Active Genes in Fungi.</title>
        <authorList>
            <consortium name="DOE Joint Genome Institute"/>
            <person name="Mondo S.J."/>
            <person name="Dannebaum R.O."/>
            <person name="Kuo R.C."/>
            <person name="Labutti K."/>
            <person name="Haridas S."/>
            <person name="Kuo A."/>
            <person name="Salamov A."/>
            <person name="Ahrendt S.R."/>
            <person name="Lipzen A."/>
            <person name="Sullivan W."/>
            <person name="Andreopoulos W.B."/>
            <person name="Clum A."/>
            <person name="Lindquist E."/>
            <person name="Daum C."/>
            <person name="Ramamoorthy G.K."/>
            <person name="Gryganskyi A."/>
            <person name="Culley D."/>
            <person name="Magnuson J.K."/>
            <person name="James T.Y."/>
            <person name="O'Malley M.A."/>
            <person name="Stajich J.E."/>
            <person name="Spatafora J.W."/>
            <person name="Visel A."/>
            <person name="Grigoriev I.V."/>
        </authorList>
    </citation>
    <scope>NUCLEOTIDE SEQUENCE [LARGE SCALE GENOMIC DNA]</scope>
    <source>
        <strain evidence="5 6">NRRL 3116</strain>
    </source>
</reference>
<dbReference type="InterPro" id="IPR028082">
    <property type="entry name" value="Peripla_BP_I"/>
</dbReference>
<accession>A0A1Y2GYY0</accession>
<dbReference type="OrthoDB" id="2409535at2759"/>
<proteinExistence type="inferred from homology"/>
<evidence type="ECO:0000313" key="5">
    <source>
        <dbReference type="EMBL" id="ORZ27508.1"/>
    </source>
</evidence>
<dbReference type="Gene3D" id="2.10.50.10">
    <property type="entry name" value="Tumor Necrosis Factor Receptor, subunit A, domain 2"/>
    <property type="match status" value="1"/>
</dbReference>
<evidence type="ECO:0000313" key="6">
    <source>
        <dbReference type="Proteomes" id="UP000193648"/>
    </source>
</evidence>
<dbReference type="InParanoid" id="A0A1Y2GYY0"/>
<keyword evidence="6" id="KW-1185">Reference proteome</keyword>
<feature type="domain" description="Periplasmic binding protein" evidence="4">
    <location>
        <begin position="12"/>
        <end position="215"/>
    </location>
</feature>
<dbReference type="SUPFAM" id="SSF53822">
    <property type="entry name" value="Periplasmic binding protein-like I"/>
    <property type="match status" value="1"/>
</dbReference>
<comment type="similarity">
    <text evidence="2">Belongs to the bacterial solute-binding protein 2 family.</text>
</comment>
<feature type="domain" description="Tyrosine-protein kinase ephrin type A/B receptor-like" evidence="3">
    <location>
        <begin position="689"/>
        <end position="728"/>
    </location>
</feature>
<dbReference type="InterPro" id="IPR025997">
    <property type="entry name" value="SBP_2_dom"/>
</dbReference>
<dbReference type="PANTHER" id="PTHR30036:SF7">
    <property type="entry name" value="ABC TRANSPORTER PERIPLASMIC-BINDING PROTEIN YPHF"/>
    <property type="match status" value="1"/>
</dbReference>
<dbReference type="Gene3D" id="3.40.50.2300">
    <property type="match status" value="2"/>
</dbReference>
<organism evidence="5 6">
    <name type="scientific">Lobosporangium transversale</name>
    <dbReference type="NCBI Taxonomy" id="64571"/>
    <lineage>
        <taxon>Eukaryota</taxon>
        <taxon>Fungi</taxon>
        <taxon>Fungi incertae sedis</taxon>
        <taxon>Mucoromycota</taxon>
        <taxon>Mortierellomycotina</taxon>
        <taxon>Mortierellomycetes</taxon>
        <taxon>Mortierellales</taxon>
        <taxon>Mortierellaceae</taxon>
        <taxon>Lobosporangium</taxon>
    </lineage>
</organism>
<gene>
    <name evidence="5" type="ORF">BCR41DRAFT_156522</name>
</gene>
<dbReference type="InterPro" id="IPR011641">
    <property type="entry name" value="Tyr-kin_ephrin_A/B_rcpt-like"/>
</dbReference>